<accession>A0A2P6QF86</accession>
<name>A0A2P6QF86_ROSCH</name>
<dbReference type="Gramene" id="PRQ32840">
    <property type="protein sequence ID" value="PRQ32840"/>
    <property type="gene ID" value="RchiOBHm_Chr5g0050881"/>
</dbReference>
<dbReference type="EMBL" id="PDCK01000043">
    <property type="protein sequence ID" value="PRQ32840.1"/>
    <property type="molecule type" value="Genomic_DNA"/>
</dbReference>
<comment type="caution">
    <text evidence="1">The sequence shown here is derived from an EMBL/GenBank/DDBJ whole genome shotgun (WGS) entry which is preliminary data.</text>
</comment>
<keyword evidence="2" id="KW-1185">Reference proteome</keyword>
<sequence length="81" mass="10027">MMVFTMFYLMKRMRYLIWKKKWKKAMYMTSTHFIQKDIHQNTWSSIMRQWLISIKRQSSPELKTAFHQYLDIRSSSLSLIT</sequence>
<protein>
    <submittedName>
        <fullName evidence="1">Uncharacterized protein</fullName>
    </submittedName>
</protein>
<gene>
    <name evidence="1" type="ORF">RchiOBHm_Chr5g0050881</name>
</gene>
<reference evidence="1 2" key="1">
    <citation type="journal article" date="2018" name="Nat. Genet.">
        <title>The Rosa genome provides new insights in the design of modern roses.</title>
        <authorList>
            <person name="Bendahmane M."/>
        </authorList>
    </citation>
    <scope>NUCLEOTIDE SEQUENCE [LARGE SCALE GENOMIC DNA]</scope>
    <source>
        <strain evidence="2">cv. Old Blush</strain>
    </source>
</reference>
<dbReference type="Proteomes" id="UP000238479">
    <property type="component" value="Chromosome 5"/>
</dbReference>
<evidence type="ECO:0000313" key="2">
    <source>
        <dbReference type="Proteomes" id="UP000238479"/>
    </source>
</evidence>
<evidence type="ECO:0000313" key="1">
    <source>
        <dbReference type="EMBL" id="PRQ32840.1"/>
    </source>
</evidence>
<proteinExistence type="predicted"/>
<dbReference type="AlphaFoldDB" id="A0A2P6QF86"/>
<organism evidence="1 2">
    <name type="scientific">Rosa chinensis</name>
    <name type="common">China rose</name>
    <dbReference type="NCBI Taxonomy" id="74649"/>
    <lineage>
        <taxon>Eukaryota</taxon>
        <taxon>Viridiplantae</taxon>
        <taxon>Streptophyta</taxon>
        <taxon>Embryophyta</taxon>
        <taxon>Tracheophyta</taxon>
        <taxon>Spermatophyta</taxon>
        <taxon>Magnoliopsida</taxon>
        <taxon>eudicotyledons</taxon>
        <taxon>Gunneridae</taxon>
        <taxon>Pentapetalae</taxon>
        <taxon>rosids</taxon>
        <taxon>fabids</taxon>
        <taxon>Rosales</taxon>
        <taxon>Rosaceae</taxon>
        <taxon>Rosoideae</taxon>
        <taxon>Rosoideae incertae sedis</taxon>
        <taxon>Rosa</taxon>
    </lineage>
</organism>